<comment type="caution">
    <text evidence="1">The sequence shown here is derived from an EMBL/GenBank/DDBJ whole genome shotgun (WGS) entry which is preliminary data.</text>
</comment>
<gene>
    <name evidence="1" type="ORF">KDW_57330</name>
</gene>
<protein>
    <recommendedName>
        <fullName evidence="3">Potassium-transporting ATPase subunit C</fullName>
    </recommendedName>
</protein>
<sequence length="41" mass="4560">MSQNDVKKIVMDHVQGRFLGILGEDHINVLDLNLALDAAKK</sequence>
<accession>A0A5J4KYI9</accession>
<evidence type="ECO:0000313" key="1">
    <source>
        <dbReference type="EMBL" id="GER91571.1"/>
    </source>
</evidence>
<keyword evidence="2" id="KW-1185">Reference proteome</keyword>
<dbReference type="EMBL" id="BKZW01000004">
    <property type="protein sequence ID" value="GER91571.1"/>
    <property type="molecule type" value="Genomic_DNA"/>
</dbReference>
<evidence type="ECO:0000313" key="2">
    <source>
        <dbReference type="Proteomes" id="UP000326912"/>
    </source>
</evidence>
<dbReference type="AlphaFoldDB" id="A0A5J4KYI9"/>
<evidence type="ECO:0008006" key="3">
    <source>
        <dbReference type="Google" id="ProtNLM"/>
    </source>
</evidence>
<dbReference type="Proteomes" id="UP000326912">
    <property type="component" value="Unassembled WGS sequence"/>
</dbReference>
<organism evidence="1 2">
    <name type="scientific">Dictyobacter vulcani</name>
    <dbReference type="NCBI Taxonomy" id="2607529"/>
    <lineage>
        <taxon>Bacteria</taxon>
        <taxon>Bacillati</taxon>
        <taxon>Chloroflexota</taxon>
        <taxon>Ktedonobacteria</taxon>
        <taxon>Ktedonobacterales</taxon>
        <taxon>Dictyobacteraceae</taxon>
        <taxon>Dictyobacter</taxon>
    </lineage>
</organism>
<reference evidence="1 2" key="1">
    <citation type="submission" date="2019-10" db="EMBL/GenBank/DDBJ databases">
        <title>Dictyobacter vulcani sp. nov., within the class Ktedonobacteria, isolated from soil of volcanic Mt. Zao.</title>
        <authorList>
            <person name="Zheng Y."/>
            <person name="Wang C.M."/>
            <person name="Sakai Y."/>
            <person name="Abe K."/>
            <person name="Yokota A."/>
            <person name="Yabe S."/>
        </authorList>
    </citation>
    <scope>NUCLEOTIDE SEQUENCE [LARGE SCALE GENOMIC DNA]</scope>
    <source>
        <strain evidence="1 2">W12</strain>
    </source>
</reference>
<dbReference type="Pfam" id="PF02669">
    <property type="entry name" value="KdpC"/>
    <property type="match status" value="1"/>
</dbReference>
<dbReference type="GO" id="GO:0016020">
    <property type="term" value="C:membrane"/>
    <property type="evidence" value="ECO:0007669"/>
    <property type="project" value="InterPro"/>
</dbReference>
<dbReference type="InterPro" id="IPR003820">
    <property type="entry name" value="KdpC"/>
</dbReference>
<proteinExistence type="predicted"/>
<dbReference type="GO" id="GO:0008556">
    <property type="term" value="F:P-type potassium transmembrane transporter activity"/>
    <property type="evidence" value="ECO:0007669"/>
    <property type="project" value="InterPro"/>
</dbReference>
<name>A0A5J4KYI9_9CHLR</name>